<dbReference type="GO" id="GO:0005737">
    <property type="term" value="C:cytoplasm"/>
    <property type="evidence" value="ECO:0007669"/>
    <property type="project" value="UniProtKB-ARBA"/>
</dbReference>
<name>A0A8H3XCF1_GIGMA</name>
<reference evidence="1 2" key="1">
    <citation type="journal article" date="2019" name="Environ. Microbiol.">
        <title>At the nexus of three kingdoms: the genome of the mycorrhizal fungus Gigaspora margarita provides insights into plant, endobacterial and fungal interactions.</title>
        <authorList>
            <person name="Venice F."/>
            <person name="Ghignone S."/>
            <person name="Salvioli di Fossalunga A."/>
            <person name="Amselem J."/>
            <person name="Novero M."/>
            <person name="Xianan X."/>
            <person name="Sedzielewska Toro K."/>
            <person name="Morin E."/>
            <person name="Lipzen A."/>
            <person name="Grigoriev I.V."/>
            <person name="Henrissat B."/>
            <person name="Martin F.M."/>
            <person name="Bonfante P."/>
        </authorList>
    </citation>
    <scope>NUCLEOTIDE SEQUENCE [LARGE SCALE GENOMIC DNA]</scope>
    <source>
        <strain evidence="1 2">BEG34</strain>
    </source>
</reference>
<comment type="caution">
    <text evidence="1">The sequence shown here is derived from an EMBL/GenBank/DDBJ whole genome shotgun (WGS) entry which is preliminary data.</text>
</comment>
<proteinExistence type="predicted"/>
<keyword evidence="2" id="KW-1185">Reference proteome</keyword>
<dbReference type="Pfam" id="PF00566">
    <property type="entry name" value="RabGAP-TBC"/>
    <property type="match status" value="1"/>
</dbReference>
<organism evidence="1 2">
    <name type="scientific">Gigaspora margarita</name>
    <dbReference type="NCBI Taxonomy" id="4874"/>
    <lineage>
        <taxon>Eukaryota</taxon>
        <taxon>Fungi</taxon>
        <taxon>Fungi incertae sedis</taxon>
        <taxon>Mucoromycota</taxon>
        <taxon>Glomeromycotina</taxon>
        <taxon>Glomeromycetes</taxon>
        <taxon>Diversisporales</taxon>
        <taxon>Gigasporaceae</taxon>
        <taxon>Gigaspora</taxon>
    </lineage>
</organism>
<dbReference type="Gene3D" id="1.10.472.80">
    <property type="entry name" value="Ypt/Rab-GAP domain of gyp1p, domain 3"/>
    <property type="match status" value="1"/>
</dbReference>
<sequence length="518" mass="61312">MDPIQETVKEIHWNVLESLSKVARFSRDTAATILEHPYARPILPHLPPVVNNLIQTEPTRSVIDEYDPGRVYLAKWASSINEASRAERLEKSDESFPGRRRRRWSDSEPKRWEEETEVGTFEVLNDELTLPPVHAIRTDPLNAEKWFSFFDTEGRLKVELNEVREAVFRGGIENDIRIDVWKFFLKVYPWDSSRVERENLLDAKAQQYWALKREWWDSPEVLNSDDFKEQKMRIEKDVIRTDRTMEFFAIEDMPHPDPLISASSKTTNKKLEAMKDILMTYHFYNKDLGYVQGMSDLLAPVLIVMEDEVSAFWAFVGFMERMKSNFYRDQSGMRRQLLTLEHLIKFMDPPLYKHLKNTESLNLFFCFRWILIWFKREFDWEHVKYIWEVIWSDYLCTSFHLFVALAILDKHRMVIIEYLKQFDEILKYINDLSNTIPVDETLLRAETLFHQFQRRVEIIDRKRSSVHQDNQNLGGTLRRRVSESVARNSSTDEGSSSDAAVVSDRLPVISELLRDLLV</sequence>
<dbReference type="Gene3D" id="1.10.8.270">
    <property type="entry name" value="putative rabgap domain of human tbc1 domain family member 14 like domains"/>
    <property type="match status" value="1"/>
</dbReference>
<dbReference type="InterPro" id="IPR035969">
    <property type="entry name" value="Rab-GAP_TBC_sf"/>
</dbReference>
<dbReference type="OrthoDB" id="10264062at2759"/>
<evidence type="ECO:0000313" key="1">
    <source>
        <dbReference type="EMBL" id="KAF0438078.1"/>
    </source>
</evidence>
<accession>A0A8H3XCF1</accession>
<gene>
    <name evidence="1" type="ORF">F8M41_004272</name>
</gene>
<evidence type="ECO:0000313" key="2">
    <source>
        <dbReference type="Proteomes" id="UP000439903"/>
    </source>
</evidence>
<dbReference type="AlphaFoldDB" id="A0A8H3XCF1"/>
<dbReference type="PANTHER" id="PTHR22957">
    <property type="entry name" value="TBC1 DOMAIN FAMILY MEMBER GTPASE-ACTIVATING PROTEIN"/>
    <property type="match status" value="1"/>
</dbReference>
<dbReference type="SMART" id="SM00164">
    <property type="entry name" value="TBC"/>
    <property type="match status" value="1"/>
</dbReference>
<dbReference type="GO" id="GO:0005096">
    <property type="term" value="F:GTPase activator activity"/>
    <property type="evidence" value="ECO:0007669"/>
    <property type="project" value="UniProtKB-KW"/>
</dbReference>
<dbReference type="PANTHER" id="PTHR22957:SF502">
    <property type="entry name" value="SMALL G PROTEIN SIGNALING MODULATOR 2-RELATED"/>
    <property type="match status" value="1"/>
</dbReference>
<dbReference type="SUPFAM" id="SSF47923">
    <property type="entry name" value="Ypt/Rab-GAP domain of gyp1p"/>
    <property type="match status" value="2"/>
</dbReference>
<dbReference type="InterPro" id="IPR000195">
    <property type="entry name" value="Rab-GAP-TBC_dom"/>
</dbReference>
<dbReference type="Proteomes" id="UP000439903">
    <property type="component" value="Unassembled WGS sequence"/>
</dbReference>
<dbReference type="EMBL" id="WTPW01001390">
    <property type="protein sequence ID" value="KAF0438078.1"/>
    <property type="molecule type" value="Genomic_DNA"/>
</dbReference>
<protein>
    <submittedName>
        <fullName evidence="1">GTPase-activating protein GYP7</fullName>
    </submittedName>
</protein>
<dbReference type="FunFam" id="1.10.472.80:FF:000005">
    <property type="entry name" value="TBC1 domain family member 15"/>
    <property type="match status" value="1"/>
</dbReference>
<dbReference type="PROSITE" id="PS50086">
    <property type="entry name" value="TBC_RABGAP"/>
    <property type="match status" value="1"/>
</dbReference>